<dbReference type="InterPro" id="IPR012292">
    <property type="entry name" value="Globin/Proto"/>
</dbReference>
<name>A0A8D3Y2F0_9GAMM</name>
<dbReference type="AlphaFoldDB" id="A0A8D3Y2F0"/>
<protein>
    <submittedName>
        <fullName evidence="6 7">Globin</fullName>
    </submittedName>
</protein>
<evidence type="ECO:0000256" key="3">
    <source>
        <dbReference type="ARBA" id="ARBA00022617"/>
    </source>
</evidence>
<evidence type="ECO:0000256" key="2">
    <source>
        <dbReference type="ARBA" id="ARBA00022448"/>
    </source>
</evidence>
<dbReference type="CDD" id="cd14773">
    <property type="entry name" value="TrHb2_PhHbO-like_O"/>
    <property type="match status" value="1"/>
</dbReference>
<keyword evidence="4" id="KW-0479">Metal-binding</keyword>
<dbReference type="InterPro" id="IPR019795">
    <property type="entry name" value="Globin_bac-like_CS"/>
</dbReference>
<evidence type="ECO:0000256" key="4">
    <source>
        <dbReference type="ARBA" id="ARBA00022723"/>
    </source>
</evidence>
<keyword evidence="5" id="KW-0408">Iron</keyword>
<dbReference type="Proteomes" id="UP000182276">
    <property type="component" value="Unassembled WGS sequence"/>
</dbReference>
<accession>A0A8D3Y2F0</accession>
<evidence type="ECO:0000313" key="9">
    <source>
        <dbReference type="Proteomes" id="UP000182276"/>
    </source>
</evidence>
<keyword evidence="2" id="KW-0813">Transport</keyword>
<proteinExistence type="predicted"/>
<dbReference type="Gene3D" id="1.10.490.10">
    <property type="entry name" value="Globins"/>
    <property type="match status" value="1"/>
</dbReference>
<dbReference type="GeneID" id="77260782"/>
<dbReference type="KEGG" id="pbm:CL52_12800"/>
<dbReference type="SUPFAM" id="SSF46458">
    <property type="entry name" value="Globin-like"/>
    <property type="match status" value="1"/>
</dbReference>
<evidence type="ECO:0000313" key="7">
    <source>
        <dbReference type="EMBL" id="SDM07081.1"/>
    </source>
</evidence>
<dbReference type="Pfam" id="PF01152">
    <property type="entry name" value="Bac_globin"/>
    <property type="match status" value="1"/>
</dbReference>
<evidence type="ECO:0000313" key="6">
    <source>
        <dbReference type="EMBL" id="AJE15869.1"/>
    </source>
</evidence>
<evidence type="ECO:0000313" key="8">
    <source>
        <dbReference type="Proteomes" id="UP000031271"/>
    </source>
</evidence>
<dbReference type="InterPro" id="IPR009050">
    <property type="entry name" value="Globin-like_sf"/>
</dbReference>
<reference evidence="6 8" key="3">
    <citation type="journal article" name="Genome Announc.">
        <title>Complete Genome Sequence of Pseudomonas balearica DSM 6083T.</title>
        <authorList>
            <person name="Bennasar-Figueras A."/>
            <person name="Salva-Serra F."/>
            <person name="Jaen-Luchoro D."/>
            <person name="Segui C."/>
            <person name="Aliaga F."/>
            <person name="Busquets A."/>
            <person name="Gomila M."/>
            <person name="Moore E.R."/>
            <person name="Lalucat J."/>
        </authorList>
    </citation>
    <scope>NUCLEOTIDE SEQUENCE [LARGE SCALE GENOMIC DNA]</scope>
    <source>
        <strain evidence="8">DSM 6083</strain>
        <strain evidence="6">DSM6083</strain>
    </source>
</reference>
<dbReference type="InterPro" id="IPR001486">
    <property type="entry name" value="Hemoglobin_trunc"/>
</dbReference>
<dbReference type="Proteomes" id="UP000031271">
    <property type="component" value="Chromosome"/>
</dbReference>
<keyword evidence="3" id="KW-0349">Heme</keyword>
<organism evidence="6 8">
    <name type="scientific">Stutzerimonas balearica DSM 6083</name>
    <dbReference type="NCBI Taxonomy" id="1123016"/>
    <lineage>
        <taxon>Bacteria</taxon>
        <taxon>Pseudomonadati</taxon>
        <taxon>Pseudomonadota</taxon>
        <taxon>Gammaproteobacteria</taxon>
        <taxon>Pseudomonadales</taxon>
        <taxon>Pseudomonadaceae</taxon>
        <taxon>Stutzerimonas</taxon>
    </lineage>
</organism>
<dbReference type="PROSITE" id="PS01213">
    <property type="entry name" value="GLOBIN_FAM_2"/>
    <property type="match status" value="1"/>
</dbReference>
<dbReference type="GO" id="GO:0020037">
    <property type="term" value="F:heme binding"/>
    <property type="evidence" value="ECO:0007669"/>
    <property type="project" value="InterPro"/>
</dbReference>
<dbReference type="RefSeq" id="WP_043221012.1">
    <property type="nucleotide sequence ID" value="NZ_CP007511.1"/>
</dbReference>
<evidence type="ECO:0000256" key="1">
    <source>
        <dbReference type="ARBA" id="ARBA00001971"/>
    </source>
</evidence>
<dbReference type="GO" id="GO:0046872">
    <property type="term" value="F:metal ion binding"/>
    <property type="evidence" value="ECO:0007669"/>
    <property type="project" value="UniProtKB-KW"/>
</dbReference>
<dbReference type="GO" id="GO:0015671">
    <property type="term" value="P:oxygen transport"/>
    <property type="evidence" value="ECO:0007669"/>
    <property type="project" value="InterPro"/>
</dbReference>
<comment type="cofactor">
    <cofactor evidence="1">
        <name>heme</name>
        <dbReference type="ChEBI" id="CHEBI:30413"/>
    </cofactor>
</comment>
<dbReference type="GO" id="GO:0019825">
    <property type="term" value="F:oxygen binding"/>
    <property type="evidence" value="ECO:0007669"/>
    <property type="project" value="InterPro"/>
</dbReference>
<gene>
    <name evidence="6" type="ORF">CL52_12800</name>
    <name evidence="7" type="ORF">SAMN05660875_10240</name>
</gene>
<evidence type="ECO:0000256" key="5">
    <source>
        <dbReference type="ARBA" id="ARBA00023004"/>
    </source>
</evidence>
<reference evidence="7 9" key="2">
    <citation type="submission" date="2016-10" db="EMBL/GenBank/DDBJ databases">
        <authorList>
            <person name="Varghese N."/>
            <person name="Submissions S."/>
        </authorList>
    </citation>
    <scope>NUCLEOTIDE SEQUENCE [LARGE SCALE GENOMIC DNA]</scope>
    <source>
        <strain evidence="7 9">DSM 6083</strain>
    </source>
</reference>
<keyword evidence="9" id="KW-1185">Reference proteome</keyword>
<dbReference type="EMBL" id="FNHO01000002">
    <property type="protein sequence ID" value="SDM07081.1"/>
    <property type="molecule type" value="Genomic_DNA"/>
</dbReference>
<reference evidence="8" key="1">
    <citation type="submission" date="2014-03" db="EMBL/GenBank/DDBJ databases">
        <title>Complete genome of Pseudomonas balearica DSM 6083T, a sewage water isolate from an enrichment with 2-methylnaphthalene.</title>
        <authorList>
            <person name="Salva-Serra F."/>
            <person name="Jaen-Luchoro D."/>
            <person name="Busquets A."/>
            <person name="Pena A."/>
            <person name="Gomila M."/>
            <person name="Bosch R."/>
            <person name="Nogales B."/>
            <person name="Garcia-Valdes E."/>
            <person name="Lalucat J."/>
            <person name="Bennasar A."/>
        </authorList>
    </citation>
    <scope>NUCLEOTIDE SEQUENCE [LARGE SCALE GENOMIC DNA]</scope>
    <source>
        <strain evidence="8">DSM 6083</strain>
    </source>
</reference>
<dbReference type="EMBL" id="CP007511">
    <property type="protein sequence ID" value="AJE15869.1"/>
    <property type="molecule type" value="Genomic_DNA"/>
</dbReference>
<sequence length="146" mass="16334">MIGQQQEPVFGVGDASFQAAGGEAGLKRLVADFYRAMDSLPEAATIRAMYPDDLGLAQEKLTSFLCGWLGGPRRYAERFGPISIPQFHTRWNVGEAERDAWLSCMAWAIERQPYSAAFAQYLLTQLRVPAERIRQVQQPPGCPRSR</sequence>